<keyword evidence="2" id="KW-1185">Reference proteome</keyword>
<dbReference type="HOGENOM" id="CLU_2959043_0_0_11"/>
<protein>
    <submittedName>
        <fullName evidence="1">Uncharacterized protein</fullName>
    </submittedName>
</protein>
<name>B5I6T3_STRX2</name>
<reference evidence="1" key="1">
    <citation type="submission" date="2009-10" db="EMBL/GenBank/DDBJ databases">
        <title>The genome sequence of Streptomyces sviceus strain ATCC 29083.</title>
        <authorList>
            <consortium name="The Broad Institute Genome Sequencing Platform"/>
            <consortium name="Broad Institute Microbial Sequencing Center"/>
            <person name="Fischbach M."/>
            <person name="Godfrey P."/>
            <person name="Ward D."/>
            <person name="Young S."/>
            <person name="Zeng Q."/>
            <person name="Koehrsen M."/>
            <person name="Alvarado L."/>
            <person name="Berlin A.M."/>
            <person name="Bochicchio J."/>
            <person name="Borenstein D."/>
            <person name="Chapman S.B."/>
            <person name="Chen Z."/>
            <person name="Engels R."/>
            <person name="Freedman E."/>
            <person name="Gellesch M."/>
            <person name="Goldberg J."/>
            <person name="Griggs A."/>
            <person name="Gujja S."/>
            <person name="Heilman E.R."/>
            <person name="Heiman D.I."/>
            <person name="Hepburn T.A."/>
            <person name="Howarth C."/>
            <person name="Jen D."/>
            <person name="Larson L."/>
            <person name="Lewis B."/>
            <person name="Mehta T."/>
            <person name="Park D."/>
            <person name="Pearson M."/>
            <person name="Richards J."/>
            <person name="Roberts A."/>
            <person name="Saif S."/>
            <person name="Shea T.D."/>
            <person name="Shenoy N."/>
            <person name="Sisk P."/>
            <person name="Stolte C."/>
            <person name="Sykes S.N."/>
            <person name="Thomson T."/>
            <person name="Walk T."/>
            <person name="White J."/>
            <person name="Yandava C."/>
            <person name="Straight P."/>
            <person name="Clardy J."/>
            <person name="Hung D."/>
            <person name="Kolter R."/>
            <person name="Mekalanos J."/>
            <person name="Walker S."/>
            <person name="Walsh C.T."/>
            <person name="Wieland-Brown L.C."/>
            <person name="Haas B."/>
            <person name="Nusbaum C."/>
            <person name="Birren B."/>
        </authorList>
    </citation>
    <scope>NUCLEOTIDE SEQUENCE [LARGE SCALE GENOMIC DNA]</scope>
    <source>
        <strain evidence="1">ATCC 29083</strain>
    </source>
</reference>
<evidence type="ECO:0000313" key="2">
    <source>
        <dbReference type="Proteomes" id="UP000002785"/>
    </source>
</evidence>
<organism evidence="1 2">
    <name type="scientific">Streptomyces sviceus (strain ATCC 29083 / DSM 924 / JCM 4929 / NBRC 13980 / NCIMB 11184 / NRRL 5439 / UC 5370)</name>
    <dbReference type="NCBI Taxonomy" id="463191"/>
    <lineage>
        <taxon>Bacteria</taxon>
        <taxon>Bacillati</taxon>
        <taxon>Actinomycetota</taxon>
        <taxon>Actinomycetes</taxon>
        <taxon>Kitasatosporales</taxon>
        <taxon>Streptomycetaceae</taxon>
        <taxon>Streptomyces</taxon>
    </lineage>
</organism>
<dbReference type="EMBL" id="CM000951">
    <property type="protein sequence ID" value="EDY60788.1"/>
    <property type="molecule type" value="Genomic_DNA"/>
</dbReference>
<proteinExistence type="predicted"/>
<dbReference type="AlphaFoldDB" id="B5I6T3"/>
<accession>B5I6T3</accession>
<evidence type="ECO:0000313" key="1">
    <source>
        <dbReference type="EMBL" id="EDY60788.1"/>
    </source>
</evidence>
<sequence length="59" mass="6655">MAWSDGELHLWHVFSGRVRVLPWLRGCDALALTPEGLLVLADSEGLSAVRLRLDVLWEQ</sequence>
<gene>
    <name evidence="1" type="ORF">SSEG_07324</name>
</gene>
<dbReference type="Proteomes" id="UP000002785">
    <property type="component" value="Chromosome"/>
</dbReference>